<dbReference type="Pfam" id="PF04235">
    <property type="entry name" value="DUF418"/>
    <property type="match status" value="1"/>
</dbReference>
<keyword evidence="4" id="KW-1185">Reference proteome</keyword>
<keyword evidence="1" id="KW-0812">Transmembrane</keyword>
<sequence>MTNTSKSSRIELVDALRGFAILCIILIHNMERYEFNFNLQDFPQWLKLLDAKVLFCGYFLFGGKAYAIFALLFGFSFFMQHQAQHKLGNDYRLRFLWRMFILLIFGFINTAFYQGDILTMYAILGLVLIPVCNLSNKAILTIAVILMAQPVEWFRFFYAYLHPQYVPTPNASVAYYEQIAAYMNNGNFIDYVVGNVTLGKAASLLWSWENGRFMQAPALFLLGFLIGRIKLFNIDNSNLLFWKKVLSVAIICFVPLYFLGMFLPNFIQRPALLNPLSVTIGSWTNFSFMTIWVALFVLLFQKQRIQKLLINLVPIGKMGLTSYIFQSVVGSTIYYKYGFGLYKYTGAATALFIGIALFLLNVAFCKWWLKTHQQGPLEKIWHQLTFLKFSSSTN</sequence>
<feature type="transmembrane region" description="Helical" evidence="1">
    <location>
        <begin position="95"/>
        <end position="114"/>
    </location>
</feature>
<proteinExistence type="predicted"/>
<dbReference type="InterPro" id="IPR007349">
    <property type="entry name" value="DUF418"/>
</dbReference>
<feature type="transmembrane region" description="Helical" evidence="1">
    <location>
        <begin position="312"/>
        <end position="335"/>
    </location>
</feature>
<evidence type="ECO:0000256" key="1">
    <source>
        <dbReference type="SAM" id="Phobius"/>
    </source>
</evidence>
<dbReference type="InterPro" id="IPR052529">
    <property type="entry name" value="Bact_Transport_Assoc"/>
</dbReference>
<name>A0ABV8QRI3_9BACT</name>
<feature type="domain" description="DUF418" evidence="2">
    <location>
        <begin position="227"/>
        <end position="387"/>
    </location>
</feature>
<comment type="caution">
    <text evidence="3">The sequence shown here is derived from an EMBL/GenBank/DDBJ whole genome shotgun (WGS) entry which is preliminary data.</text>
</comment>
<feature type="transmembrane region" description="Helical" evidence="1">
    <location>
        <begin position="214"/>
        <end position="233"/>
    </location>
</feature>
<protein>
    <submittedName>
        <fullName evidence="3">DUF418 domain-containing protein</fullName>
    </submittedName>
</protein>
<feature type="transmembrane region" description="Helical" evidence="1">
    <location>
        <begin position="245"/>
        <end position="263"/>
    </location>
</feature>
<dbReference type="RefSeq" id="WP_379708741.1">
    <property type="nucleotide sequence ID" value="NZ_JBHSCZ010000002.1"/>
</dbReference>
<keyword evidence="1" id="KW-0472">Membrane</keyword>
<accession>A0ABV8QRI3</accession>
<feature type="transmembrane region" description="Helical" evidence="1">
    <location>
        <begin position="120"/>
        <end position="148"/>
    </location>
</feature>
<dbReference type="PANTHER" id="PTHR30590:SF2">
    <property type="entry name" value="INNER MEMBRANE PROTEIN"/>
    <property type="match status" value="1"/>
</dbReference>
<evidence type="ECO:0000313" key="3">
    <source>
        <dbReference type="EMBL" id="MFC4262865.1"/>
    </source>
</evidence>
<keyword evidence="1" id="KW-1133">Transmembrane helix</keyword>
<feature type="transmembrane region" description="Helical" evidence="1">
    <location>
        <begin position="283"/>
        <end position="300"/>
    </location>
</feature>
<feature type="transmembrane region" description="Helical" evidence="1">
    <location>
        <begin position="51"/>
        <end position="75"/>
    </location>
</feature>
<organism evidence="3 4">
    <name type="scientific">Ferruginibacter yonginensis</name>
    <dbReference type="NCBI Taxonomy" id="1310416"/>
    <lineage>
        <taxon>Bacteria</taxon>
        <taxon>Pseudomonadati</taxon>
        <taxon>Bacteroidota</taxon>
        <taxon>Chitinophagia</taxon>
        <taxon>Chitinophagales</taxon>
        <taxon>Chitinophagaceae</taxon>
        <taxon>Ferruginibacter</taxon>
    </lineage>
</organism>
<evidence type="ECO:0000313" key="4">
    <source>
        <dbReference type="Proteomes" id="UP001595907"/>
    </source>
</evidence>
<evidence type="ECO:0000259" key="2">
    <source>
        <dbReference type="Pfam" id="PF04235"/>
    </source>
</evidence>
<gene>
    <name evidence="3" type="ORF">ACFOWM_08255</name>
</gene>
<reference evidence="4" key="1">
    <citation type="journal article" date="2019" name="Int. J. Syst. Evol. Microbiol.">
        <title>The Global Catalogue of Microorganisms (GCM) 10K type strain sequencing project: providing services to taxonomists for standard genome sequencing and annotation.</title>
        <authorList>
            <consortium name="The Broad Institute Genomics Platform"/>
            <consortium name="The Broad Institute Genome Sequencing Center for Infectious Disease"/>
            <person name="Wu L."/>
            <person name="Ma J."/>
        </authorList>
    </citation>
    <scope>NUCLEOTIDE SEQUENCE [LARGE SCALE GENOMIC DNA]</scope>
    <source>
        <strain evidence="4">CECT 8289</strain>
    </source>
</reference>
<dbReference type="EMBL" id="JBHSCZ010000002">
    <property type="protein sequence ID" value="MFC4262865.1"/>
    <property type="molecule type" value="Genomic_DNA"/>
</dbReference>
<feature type="transmembrane region" description="Helical" evidence="1">
    <location>
        <begin position="347"/>
        <end position="369"/>
    </location>
</feature>
<dbReference type="Proteomes" id="UP001595907">
    <property type="component" value="Unassembled WGS sequence"/>
</dbReference>
<dbReference type="PANTHER" id="PTHR30590">
    <property type="entry name" value="INNER MEMBRANE PROTEIN"/>
    <property type="match status" value="1"/>
</dbReference>